<dbReference type="PANTHER" id="PTHR11091:SF0">
    <property type="entry name" value="MALATE DEHYDROGENASE"/>
    <property type="match status" value="1"/>
</dbReference>
<proteinExistence type="inferred from homology"/>
<evidence type="ECO:0000313" key="4">
    <source>
        <dbReference type="Proteomes" id="UP001595528"/>
    </source>
</evidence>
<evidence type="ECO:0000256" key="1">
    <source>
        <dbReference type="ARBA" id="ARBA00006056"/>
    </source>
</evidence>
<evidence type="ECO:0000256" key="2">
    <source>
        <dbReference type="ARBA" id="ARBA00023002"/>
    </source>
</evidence>
<dbReference type="Gene3D" id="1.10.1530.10">
    <property type="match status" value="1"/>
</dbReference>
<name>A0ABV7L9H2_9PROT</name>
<sequence length="357" mass="37906">MITAEGLRAVADRLLRATGSSAWEADIVATHLRDANLKGHDSHGIGMMPFYIANRQTDLLQANQVPRRLEGPDTAVMVDGLRGYGQVISRLAMEEAIAAAKSRGLVALSVRNTHHMGRIGTYGEQCAAAGLACILFVNVIGHRPLVAPHGGSDARFATNPIVIAMPGPTEERPFILDFATSRVALGKVRVAREKGEPAGEGWLIDHQGQPTDDPEVMFTEPNGALRTFGEHKGYGLALAAELMAGVLTGGGTIQPENVRDSRIINNLFGLVFDPATLGNADWMAQEFAAMVAYAQASPPADPAAPVLMPGDPERARAAERWQHGVPMPEGTWAALLEAADMAGIGRDEMAEIRASGG</sequence>
<dbReference type="EMBL" id="JBHRTR010000054">
    <property type="protein sequence ID" value="MFC3231341.1"/>
    <property type="molecule type" value="Genomic_DNA"/>
</dbReference>
<keyword evidence="4" id="KW-1185">Reference proteome</keyword>
<dbReference type="RefSeq" id="WP_379906813.1">
    <property type="nucleotide sequence ID" value="NZ_JBHRTR010000054.1"/>
</dbReference>
<dbReference type="InterPro" id="IPR043143">
    <property type="entry name" value="Mal/L-sulf/L-lact_DH-like_NADP"/>
</dbReference>
<comment type="similarity">
    <text evidence="1">Belongs to the LDH2/MDH2 oxidoreductase family.</text>
</comment>
<dbReference type="InterPro" id="IPR003767">
    <property type="entry name" value="Malate/L-lactate_DH-like"/>
</dbReference>
<evidence type="ECO:0000313" key="3">
    <source>
        <dbReference type="EMBL" id="MFC3231341.1"/>
    </source>
</evidence>
<protein>
    <submittedName>
        <fullName evidence="3">Malate/lactate/ureidoglycolate dehydrogenase</fullName>
    </submittedName>
</protein>
<dbReference type="InterPro" id="IPR043144">
    <property type="entry name" value="Mal/L-sulf/L-lact_DH-like_ah"/>
</dbReference>
<dbReference type="SUPFAM" id="SSF89733">
    <property type="entry name" value="L-sulfolactate dehydrogenase-like"/>
    <property type="match status" value="1"/>
</dbReference>
<dbReference type="InterPro" id="IPR036111">
    <property type="entry name" value="Mal/L-sulfo/L-lacto_DH-like_sf"/>
</dbReference>
<accession>A0ABV7L9H2</accession>
<dbReference type="Proteomes" id="UP001595528">
    <property type="component" value="Unassembled WGS sequence"/>
</dbReference>
<keyword evidence="2" id="KW-0560">Oxidoreductase</keyword>
<dbReference type="NCBIfam" id="NF007504">
    <property type="entry name" value="PRK10098.1"/>
    <property type="match status" value="1"/>
</dbReference>
<comment type="caution">
    <text evidence="3">The sequence shown here is derived from an EMBL/GenBank/DDBJ whole genome shotgun (WGS) entry which is preliminary data.</text>
</comment>
<dbReference type="Pfam" id="PF02615">
    <property type="entry name" value="Ldh_2"/>
    <property type="match status" value="1"/>
</dbReference>
<organism evidence="3 4">
    <name type="scientific">Marinibaculum pumilum</name>
    <dbReference type="NCBI Taxonomy" id="1766165"/>
    <lineage>
        <taxon>Bacteria</taxon>
        <taxon>Pseudomonadati</taxon>
        <taxon>Pseudomonadota</taxon>
        <taxon>Alphaproteobacteria</taxon>
        <taxon>Rhodospirillales</taxon>
        <taxon>Rhodospirillaceae</taxon>
        <taxon>Marinibaculum</taxon>
    </lineage>
</organism>
<dbReference type="Gene3D" id="3.30.1370.60">
    <property type="entry name" value="Hypothetical oxidoreductase yiak, domain 2"/>
    <property type="match status" value="1"/>
</dbReference>
<reference evidence="4" key="1">
    <citation type="journal article" date="2019" name="Int. J. Syst. Evol. Microbiol.">
        <title>The Global Catalogue of Microorganisms (GCM) 10K type strain sequencing project: providing services to taxonomists for standard genome sequencing and annotation.</title>
        <authorList>
            <consortium name="The Broad Institute Genomics Platform"/>
            <consortium name="The Broad Institute Genome Sequencing Center for Infectious Disease"/>
            <person name="Wu L."/>
            <person name="Ma J."/>
        </authorList>
    </citation>
    <scope>NUCLEOTIDE SEQUENCE [LARGE SCALE GENOMIC DNA]</scope>
    <source>
        <strain evidence="4">KCTC 42964</strain>
    </source>
</reference>
<gene>
    <name evidence="3" type="ORF">ACFOGJ_29100</name>
</gene>
<dbReference type="PANTHER" id="PTHR11091">
    <property type="entry name" value="OXIDOREDUCTASE-RELATED"/>
    <property type="match status" value="1"/>
</dbReference>